<feature type="transmembrane region" description="Helical" evidence="1">
    <location>
        <begin position="18"/>
        <end position="36"/>
    </location>
</feature>
<sequence>MITINPENKWRRNISKTFWLYTMVALYVIAGINHFVNTATYLTIMPPWLPWPAELIFVSGAFEIFFGLLLVPLATRSIASLVLILLLIVVFPANIQMMLNYIQENNPYKWLSILRLPLQFVLIGWAYNYYKRPALIRPI</sequence>
<name>A0A5B8VBE9_9BACT</name>
<keyword evidence="1" id="KW-0472">Membrane</keyword>
<dbReference type="PANTHER" id="PTHR36974:SF1">
    <property type="entry name" value="DOXX FAMILY MEMBRANE PROTEIN"/>
    <property type="match status" value="1"/>
</dbReference>
<dbReference type="Proteomes" id="UP000321533">
    <property type="component" value="Chromosome"/>
</dbReference>
<dbReference type="PANTHER" id="PTHR36974">
    <property type="entry name" value="MEMBRANE PROTEIN-RELATED"/>
    <property type="match status" value="1"/>
</dbReference>
<feature type="transmembrane region" description="Helical" evidence="1">
    <location>
        <begin position="78"/>
        <end position="98"/>
    </location>
</feature>
<evidence type="ECO:0000313" key="3">
    <source>
        <dbReference type="Proteomes" id="UP000321533"/>
    </source>
</evidence>
<feature type="transmembrane region" description="Helical" evidence="1">
    <location>
        <begin position="110"/>
        <end position="130"/>
    </location>
</feature>
<dbReference type="RefSeq" id="WP_147190931.1">
    <property type="nucleotide sequence ID" value="NZ_CP042435.1"/>
</dbReference>
<evidence type="ECO:0000313" key="2">
    <source>
        <dbReference type="EMBL" id="QEC68672.1"/>
    </source>
</evidence>
<dbReference type="KEGG" id="pgin:FRZ67_15660"/>
<dbReference type="AlphaFoldDB" id="A0A5B8VBE9"/>
<gene>
    <name evidence="2" type="ORF">FRZ67_15660</name>
</gene>
<reference evidence="2 3" key="1">
    <citation type="journal article" date="2016" name="Int. J. Syst. Evol. Microbiol.">
        <title>Panacibacter ginsenosidivorans gen. nov., sp. nov., with ginsenoside converting activity isolated from soil of a ginseng field.</title>
        <authorList>
            <person name="Siddiqi M.Z."/>
            <person name="Muhammad Shafi S."/>
            <person name="Choi K.D."/>
            <person name="Im W.T."/>
        </authorList>
    </citation>
    <scope>NUCLEOTIDE SEQUENCE [LARGE SCALE GENOMIC DNA]</scope>
    <source>
        <strain evidence="2 3">Gsoil1550</strain>
    </source>
</reference>
<organism evidence="2 3">
    <name type="scientific">Panacibacter ginsenosidivorans</name>
    <dbReference type="NCBI Taxonomy" id="1813871"/>
    <lineage>
        <taxon>Bacteria</taxon>
        <taxon>Pseudomonadati</taxon>
        <taxon>Bacteroidota</taxon>
        <taxon>Chitinophagia</taxon>
        <taxon>Chitinophagales</taxon>
        <taxon>Chitinophagaceae</taxon>
        <taxon>Panacibacter</taxon>
    </lineage>
</organism>
<feature type="transmembrane region" description="Helical" evidence="1">
    <location>
        <begin position="48"/>
        <end position="71"/>
    </location>
</feature>
<proteinExistence type="predicted"/>
<keyword evidence="1" id="KW-1133">Transmembrane helix</keyword>
<keyword evidence="3" id="KW-1185">Reference proteome</keyword>
<dbReference type="EMBL" id="CP042435">
    <property type="protein sequence ID" value="QEC68672.1"/>
    <property type="molecule type" value="Genomic_DNA"/>
</dbReference>
<protein>
    <submittedName>
        <fullName evidence="2">DoxX family protein</fullName>
    </submittedName>
</protein>
<keyword evidence="1" id="KW-0812">Transmembrane</keyword>
<evidence type="ECO:0000256" key="1">
    <source>
        <dbReference type="SAM" id="Phobius"/>
    </source>
</evidence>
<accession>A0A5B8VBE9</accession>
<dbReference type="OrthoDB" id="327939at2"/>